<dbReference type="EMBL" id="QPJS01000015">
    <property type="protein sequence ID" value="RCX00493.1"/>
    <property type="molecule type" value="Genomic_DNA"/>
</dbReference>
<organism evidence="2 3">
    <name type="scientific">Schleiferia thermophila</name>
    <dbReference type="NCBI Taxonomy" id="884107"/>
    <lineage>
        <taxon>Bacteria</taxon>
        <taxon>Pseudomonadati</taxon>
        <taxon>Bacteroidota</taxon>
        <taxon>Flavobacteriia</taxon>
        <taxon>Flavobacteriales</taxon>
        <taxon>Schleiferiaceae</taxon>
        <taxon>Schleiferia</taxon>
    </lineage>
</organism>
<gene>
    <name evidence="2" type="ORF">DES35_1156</name>
</gene>
<sequence>MKIRVMLISIAVLILVIIGYFYFFLPVPSFETGSKRLYLKEIQEDNMTIAWFFYSAAYSESPDYIVATKGSAIDTICRANNIADINLEGDSIMIGFYGSPQLYGDPIEIPIRVMGYSVLIDTGYTRDSETAPRKFYQK</sequence>
<keyword evidence="1" id="KW-0472">Membrane</keyword>
<keyword evidence="1" id="KW-0812">Transmembrane</keyword>
<proteinExistence type="predicted"/>
<protein>
    <submittedName>
        <fullName evidence="2">Uncharacterized protein</fullName>
    </submittedName>
</protein>
<evidence type="ECO:0000256" key="1">
    <source>
        <dbReference type="SAM" id="Phobius"/>
    </source>
</evidence>
<evidence type="ECO:0000313" key="2">
    <source>
        <dbReference type="EMBL" id="RCX00493.1"/>
    </source>
</evidence>
<keyword evidence="3" id="KW-1185">Reference proteome</keyword>
<dbReference type="AlphaFoldDB" id="A0A368ZU37"/>
<evidence type="ECO:0000313" key="3">
    <source>
        <dbReference type="Proteomes" id="UP000253517"/>
    </source>
</evidence>
<reference evidence="2 3" key="1">
    <citation type="submission" date="2018-07" db="EMBL/GenBank/DDBJ databases">
        <title>Genomic Encyclopedia of Type Strains, Phase IV (KMG-IV): sequencing the most valuable type-strain genomes for metagenomic binning, comparative biology and taxonomic classification.</title>
        <authorList>
            <person name="Goeker M."/>
        </authorList>
    </citation>
    <scope>NUCLEOTIDE SEQUENCE [LARGE SCALE GENOMIC DNA]</scope>
    <source>
        <strain evidence="2 3">DSM 21410</strain>
    </source>
</reference>
<keyword evidence="1" id="KW-1133">Transmembrane helix</keyword>
<accession>A0A368ZU37</accession>
<feature type="transmembrane region" description="Helical" evidence="1">
    <location>
        <begin position="7"/>
        <end position="25"/>
    </location>
</feature>
<name>A0A368ZU37_9FLAO</name>
<dbReference type="RefSeq" id="WP_114366612.1">
    <property type="nucleotide sequence ID" value="NZ_BHZF01000010.1"/>
</dbReference>
<dbReference type="Proteomes" id="UP000253517">
    <property type="component" value="Unassembled WGS sequence"/>
</dbReference>
<comment type="caution">
    <text evidence="2">The sequence shown here is derived from an EMBL/GenBank/DDBJ whole genome shotgun (WGS) entry which is preliminary data.</text>
</comment>